<evidence type="ECO:0000259" key="7">
    <source>
        <dbReference type="PROSITE" id="PS51296"/>
    </source>
</evidence>
<keyword evidence="8" id="KW-0560">Oxidoreductase</keyword>
<keyword evidence="4" id="KW-0411">Iron-sulfur</keyword>
<dbReference type="CDD" id="cd03528">
    <property type="entry name" value="Rieske_RO_ferredoxin"/>
    <property type="match status" value="1"/>
</dbReference>
<comment type="caution">
    <text evidence="8">The sequence shown here is derived from an EMBL/GenBank/DDBJ whole genome shotgun (WGS) entry which is preliminary data.</text>
</comment>
<protein>
    <submittedName>
        <fullName evidence="8">Bifunctional 3-phenylpropionate/cinnamic acid dioxygenase ferredoxin subunit</fullName>
        <ecNumber evidence="8">1.14.12.19</ecNumber>
    </submittedName>
</protein>
<sequence length="113" mass="11884">MSEGIAVARIGDIPEGEGIQIDASVLGTVDSVAVFNDDGEYFALDDTCTHETASLADGWVEDGCIECPLHAAKFCLGTGKVESMPATVDVAPHRVVVEGDEIRVIPNPERLAS</sequence>
<dbReference type="GO" id="GO:0008695">
    <property type="term" value="F:3-phenylpropionate dioxygenase activity"/>
    <property type="evidence" value="ECO:0007669"/>
    <property type="project" value="UniProtKB-EC"/>
</dbReference>
<dbReference type="InterPro" id="IPR017941">
    <property type="entry name" value="Rieske_2Fe-2S"/>
</dbReference>
<dbReference type="EMBL" id="JAEHOI010000006">
    <property type="protein sequence ID" value="MBK0422021.1"/>
    <property type="molecule type" value="Genomic_DNA"/>
</dbReference>
<evidence type="ECO:0000256" key="2">
    <source>
        <dbReference type="ARBA" id="ARBA00022723"/>
    </source>
</evidence>
<comment type="cofactor">
    <cofactor evidence="5">
        <name>[2Fe-2S] cluster</name>
        <dbReference type="ChEBI" id="CHEBI:190135"/>
    </cofactor>
</comment>
<dbReference type="EC" id="1.14.12.19" evidence="8"/>
<accession>A0A934QCA4</accession>
<dbReference type="Gene3D" id="2.102.10.10">
    <property type="entry name" value="Rieske [2Fe-2S] iron-sulphur domain"/>
    <property type="match status" value="1"/>
</dbReference>
<dbReference type="Proteomes" id="UP000618733">
    <property type="component" value="Unassembled WGS sequence"/>
</dbReference>
<dbReference type="GO" id="GO:0004497">
    <property type="term" value="F:monooxygenase activity"/>
    <property type="evidence" value="ECO:0007669"/>
    <property type="project" value="UniProtKB-ARBA"/>
</dbReference>
<reference evidence="8" key="1">
    <citation type="submission" date="2020-12" db="EMBL/GenBank/DDBJ databases">
        <title>Leucobacter sp. CAS2, isolated from Chromium sludge.</title>
        <authorList>
            <person name="Xu Z."/>
        </authorList>
    </citation>
    <scope>NUCLEOTIDE SEQUENCE</scope>
    <source>
        <strain evidence="8">CSA2</strain>
    </source>
</reference>
<proteinExistence type="inferred from homology"/>
<dbReference type="PANTHER" id="PTHR21496">
    <property type="entry name" value="FERREDOXIN-RELATED"/>
    <property type="match status" value="1"/>
</dbReference>
<evidence type="ECO:0000256" key="3">
    <source>
        <dbReference type="ARBA" id="ARBA00023004"/>
    </source>
</evidence>
<keyword evidence="9" id="KW-1185">Reference proteome</keyword>
<evidence type="ECO:0000313" key="8">
    <source>
        <dbReference type="EMBL" id="MBK0422021.1"/>
    </source>
</evidence>
<keyword evidence="2" id="KW-0479">Metal-binding</keyword>
<dbReference type="PROSITE" id="PS51296">
    <property type="entry name" value="RIESKE"/>
    <property type="match status" value="1"/>
</dbReference>
<name>A0A934QCA4_9MICO</name>
<evidence type="ECO:0000256" key="4">
    <source>
        <dbReference type="ARBA" id="ARBA00023014"/>
    </source>
</evidence>
<organism evidence="8 9">
    <name type="scientific">Leucobacter edaphi</name>
    <dbReference type="NCBI Taxonomy" id="2796472"/>
    <lineage>
        <taxon>Bacteria</taxon>
        <taxon>Bacillati</taxon>
        <taxon>Actinomycetota</taxon>
        <taxon>Actinomycetes</taxon>
        <taxon>Micrococcales</taxon>
        <taxon>Microbacteriaceae</taxon>
        <taxon>Leucobacter</taxon>
    </lineage>
</organism>
<dbReference type="SUPFAM" id="SSF50022">
    <property type="entry name" value="ISP domain"/>
    <property type="match status" value="1"/>
</dbReference>
<gene>
    <name evidence="8" type="ORF">JD292_08035</name>
</gene>
<evidence type="ECO:0000256" key="6">
    <source>
        <dbReference type="ARBA" id="ARBA00038001"/>
    </source>
</evidence>
<feature type="domain" description="Rieske" evidence="7">
    <location>
        <begin position="5"/>
        <end position="104"/>
    </location>
</feature>
<evidence type="ECO:0000256" key="5">
    <source>
        <dbReference type="ARBA" id="ARBA00034078"/>
    </source>
</evidence>
<dbReference type="RefSeq" id="WP_200132213.1">
    <property type="nucleotide sequence ID" value="NZ_JAEHOI010000006.1"/>
</dbReference>
<dbReference type="GO" id="GO:0051537">
    <property type="term" value="F:2 iron, 2 sulfur cluster binding"/>
    <property type="evidence" value="ECO:0007669"/>
    <property type="project" value="UniProtKB-KW"/>
</dbReference>
<dbReference type="AlphaFoldDB" id="A0A934QCA4"/>
<keyword evidence="3" id="KW-0408">Iron</keyword>
<dbReference type="PANTHER" id="PTHR21496:SF0">
    <property type="entry name" value="RIESKE DOMAIN-CONTAINING PROTEIN"/>
    <property type="match status" value="1"/>
</dbReference>
<dbReference type="GO" id="GO:0046872">
    <property type="term" value="F:metal ion binding"/>
    <property type="evidence" value="ECO:0007669"/>
    <property type="project" value="UniProtKB-KW"/>
</dbReference>
<keyword evidence="8" id="KW-0223">Dioxygenase</keyword>
<evidence type="ECO:0000256" key="1">
    <source>
        <dbReference type="ARBA" id="ARBA00022714"/>
    </source>
</evidence>
<dbReference type="NCBIfam" id="NF007422">
    <property type="entry name" value="PRK09965.1"/>
    <property type="match status" value="1"/>
</dbReference>
<dbReference type="Pfam" id="PF00355">
    <property type="entry name" value="Rieske"/>
    <property type="match status" value="1"/>
</dbReference>
<evidence type="ECO:0000313" key="9">
    <source>
        <dbReference type="Proteomes" id="UP000618733"/>
    </source>
</evidence>
<dbReference type="InterPro" id="IPR036922">
    <property type="entry name" value="Rieske_2Fe-2S_sf"/>
</dbReference>
<keyword evidence="1" id="KW-0001">2Fe-2S</keyword>
<comment type="similarity">
    <text evidence="6">Belongs to the bacterial ring-hydroxylating dioxygenase ferredoxin component family.</text>
</comment>